<dbReference type="EMBL" id="MLQQ01000040">
    <property type="protein sequence ID" value="OIJ10341.1"/>
    <property type="molecule type" value="Genomic_DNA"/>
</dbReference>
<dbReference type="GO" id="GO:0009847">
    <property type="term" value="P:spore germination"/>
    <property type="evidence" value="ECO:0007669"/>
    <property type="project" value="InterPro"/>
</dbReference>
<feature type="transmembrane region" description="Helical" evidence="8">
    <location>
        <begin position="219"/>
        <end position="238"/>
    </location>
</feature>
<name>A0A1S2LD67_9BACI</name>
<keyword evidence="3" id="KW-0813">Transport</keyword>
<keyword evidence="4" id="KW-0309">Germination</keyword>
<evidence type="ECO:0000256" key="7">
    <source>
        <dbReference type="ARBA" id="ARBA00023136"/>
    </source>
</evidence>
<evidence type="ECO:0000256" key="6">
    <source>
        <dbReference type="ARBA" id="ARBA00022989"/>
    </source>
</evidence>
<keyword evidence="6 8" id="KW-1133">Transmembrane helix</keyword>
<proteinExistence type="inferred from homology"/>
<evidence type="ECO:0000256" key="1">
    <source>
        <dbReference type="ARBA" id="ARBA00004141"/>
    </source>
</evidence>
<evidence type="ECO:0000256" key="2">
    <source>
        <dbReference type="ARBA" id="ARBA00007998"/>
    </source>
</evidence>
<evidence type="ECO:0000313" key="9">
    <source>
        <dbReference type="EMBL" id="OIJ10341.1"/>
    </source>
</evidence>
<dbReference type="OrthoDB" id="2078716at2"/>
<feature type="transmembrane region" description="Helical" evidence="8">
    <location>
        <begin position="190"/>
        <end position="207"/>
    </location>
</feature>
<comment type="similarity">
    <text evidence="2">Belongs to the amino acid-polyamine-organocation (APC) superfamily. Spore germination protein (SGP) (TC 2.A.3.9) family.</text>
</comment>
<keyword evidence="5 8" id="KW-0812">Transmembrane</keyword>
<reference evidence="9 10" key="1">
    <citation type="submission" date="2016-10" db="EMBL/GenBank/DDBJ databases">
        <title>Draft genome sequences of four alkaliphilic bacteria belonging to the Anaerobacillus genus.</title>
        <authorList>
            <person name="Bassil N.M."/>
            <person name="Lloyd J.R."/>
        </authorList>
    </citation>
    <scope>NUCLEOTIDE SEQUENCE [LARGE SCALE GENOMIC DNA]</scope>
    <source>
        <strain evidence="9 10">DSM 15340</strain>
    </source>
</reference>
<evidence type="ECO:0000313" key="10">
    <source>
        <dbReference type="Proteomes" id="UP000180098"/>
    </source>
</evidence>
<evidence type="ECO:0000256" key="5">
    <source>
        <dbReference type="ARBA" id="ARBA00022692"/>
    </source>
</evidence>
<feature type="transmembrane region" description="Helical" evidence="8">
    <location>
        <begin position="142"/>
        <end position="162"/>
    </location>
</feature>
<comment type="caution">
    <text evidence="9">The sequence shown here is derived from an EMBL/GenBank/DDBJ whole genome shotgun (WGS) entry which is preliminary data.</text>
</comment>
<keyword evidence="7 8" id="KW-0472">Membrane</keyword>
<feature type="transmembrane region" description="Helical" evidence="8">
    <location>
        <begin position="39"/>
        <end position="60"/>
    </location>
</feature>
<accession>A0A1S2LD67</accession>
<feature type="transmembrane region" description="Helical" evidence="8">
    <location>
        <begin position="83"/>
        <end position="105"/>
    </location>
</feature>
<dbReference type="InterPro" id="IPR004761">
    <property type="entry name" value="Spore_GerAB"/>
</dbReference>
<evidence type="ECO:0000256" key="4">
    <source>
        <dbReference type="ARBA" id="ARBA00022544"/>
    </source>
</evidence>
<feature type="transmembrane region" description="Helical" evidence="8">
    <location>
        <begin position="268"/>
        <end position="289"/>
    </location>
</feature>
<dbReference type="PANTHER" id="PTHR34975">
    <property type="entry name" value="SPORE GERMINATION PROTEIN A2"/>
    <property type="match status" value="1"/>
</dbReference>
<organism evidence="9 10">
    <name type="scientific">Anaerobacillus arseniciselenatis</name>
    <dbReference type="NCBI Taxonomy" id="85682"/>
    <lineage>
        <taxon>Bacteria</taxon>
        <taxon>Bacillati</taxon>
        <taxon>Bacillota</taxon>
        <taxon>Bacilli</taxon>
        <taxon>Bacillales</taxon>
        <taxon>Bacillaceae</taxon>
        <taxon>Anaerobacillus</taxon>
    </lineage>
</organism>
<dbReference type="AlphaFoldDB" id="A0A1S2LD67"/>
<dbReference type="Proteomes" id="UP000180098">
    <property type="component" value="Unassembled WGS sequence"/>
</dbReference>
<dbReference type="PRINTS" id="PR00173">
    <property type="entry name" value="EDTRNSPORT"/>
</dbReference>
<comment type="subcellular location">
    <subcellularLocation>
        <location evidence="1">Membrane</location>
        <topology evidence="1">Multi-pass membrane protein</topology>
    </subcellularLocation>
</comment>
<dbReference type="PANTHER" id="PTHR34975:SF2">
    <property type="entry name" value="SPORE GERMINATION PROTEIN A2"/>
    <property type="match status" value="1"/>
</dbReference>
<evidence type="ECO:0000256" key="3">
    <source>
        <dbReference type="ARBA" id="ARBA00022448"/>
    </source>
</evidence>
<feature type="transmembrane region" description="Helical" evidence="8">
    <location>
        <begin position="301"/>
        <end position="321"/>
    </location>
</feature>
<sequence length="370" mass="41150">MKSQISNAMLLAIIINIVYAKAIGVTQGIIARQAGGDMWIVTIFSTLFGLLIMSLTVLIIKRTPEKNILEQTKLLVGKWGEKLIALLMFTFFLGAYGGIMITVVYHLMDYFLPEVPTYIFVALVTIVGVYGIMKGVEVIARLAVLGVFSIIVLNILLLLGSLDYFEIESFLPVLRNGFFNAVEVTKHHNADWAMATLMVAIILPMVKQKEKWMKYSTKALILGGGFILMWPILEVGVLSPEVAGQYIVACMQMARSAEIGLFVHRYELIMVIFFAISALIQVMMCLLCASISAKHIIGGNNLNFLLIPVAVILGVFGYWVVNDHIRAMDLLTYYWPRVAMPITFAVPIIVFLLGFIFKKKLTKGNLDAPS</sequence>
<evidence type="ECO:0000256" key="8">
    <source>
        <dbReference type="SAM" id="Phobius"/>
    </source>
</evidence>
<protein>
    <submittedName>
        <fullName evidence="9">Spore gernimation protein</fullName>
    </submittedName>
</protein>
<dbReference type="Pfam" id="PF03845">
    <property type="entry name" value="Spore_permease"/>
    <property type="match status" value="1"/>
</dbReference>
<dbReference type="GO" id="GO:0016020">
    <property type="term" value="C:membrane"/>
    <property type="evidence" value="ECO:0007669"/>
    <property type="project" value="UniProtKB-SubCell"/>
</dbReference>
<feature type="transmembrane region" description="Helical" evidence="8">
    <location>
        <begin position="333"/>
        <end position="357"/>
    </location>
</feature>
<feature type="transmembrane region" description="Helical" evidence="8">
    <location>
        <begin position="117"/>
        <end position="133"/>
    </location>
</feature>
<keyword evidence="10" id="KW-1185">Reference proteome</keyword>
<gene>
    <name evidence="9" type="ORF">BKP35_13310</name>
</gene>